<reference evidence="1" key="1">
    <citation type="journal article" date="2021" name="Front. Microbiol.">
        <title>Comprehensive Comparative Genomics and Phenotyping of Methylobacterium Species.</title>
        <authorList>
            <person name="Alessa O."/>
            <person name="Ogura Y."/>
            <person name="Fujitani Y."/>
            <person name="Takami H."/>
            <person name="Hayashi T."/>
            <person name="Sahin N."/>
            <person name="Tani A."/>
        </authorList>
    </citation>
    <scope>NUCLEOTIDE SEQUENCE</scope>
    <source>
        <strain evidence="1">DSM 19015</strain>
    </source>
</reference>
<proteinExistence type="predicted"/>
<accession>A0ABQ4RQ53</accession>
<evidence type="ECO:0000313" key="2">
    <source>
        <dbReference type="Proteomes" id="UP001055125"/>
    </source>
</evidence>
<reference evidence="1" key="2">
    <citation type="submission" date="2021-08" db="EMBL/GenBank/DDBJ databases">
        <authorList>
            <person name="Tani A."/>
            <person name="Ola A."/>
            <person name="Ogura Y."/>
            <person name="Katsura K."/>
            <person name="Hayashi T."/>
        </authorList>
    </citation>
    <scope>NUCLEOTIDE SEQUENCE</scope>
    <source>
        <strain evidence="1">DSM 19015</strain>
    </source>
</reference>
<gene>
    <name evidence="1" type="ORF">OCOJLMKI_0071</name>
</gene>
<keyword evidence="2" id="KW-1185">Reference proteome</keyword>
<comment type="caution">
    <text evidence="1">The sequence shown here is derived from an EMBL/GenBank/DDBJ whole genome shotgun (WGS) entry which is preliminary data.</text>
</comment>
<sequence>MAGPRRLSPKKMQIACDRFNAKHSVGDTIGVWPGAIGMGTLHVVRIVEPGAHVLSGHTAVVQVSGGHGCIALTHVVDMRGAEKW</sequence>
<dbReference type="EMBL" id="BPQP01000001">
    <property type="protein sequence ID" value="GJD92888.1"/>
    <property type="molecule type" value="Genomic_DNA"/>
</dbReference>
<dbReference type="Proteomes" id="UP001055125">
    <property type="component" value="Unassembled WGS sequence"/>
</dbReference>
<evidence type="ECO:0000313" key="1">
    <source>
        <dbReference type="EMBL" id="GJD92888.1"/>
    </source>
</evidence>
<name>A0ABQ4RQ53_9HYPH</name>
<protein>
    <submittedName>
        <fullName evidence="1">Uncharacterized protein</fullName>
    </submittedName>
</protein>
<organism evidence="1 2">
    <name type="scientific">Methylobacterium iners</name>
    <dbReference type="NCBI Taxonomy" id="418707"/>
    <lineage>
        <taxon>Bacteria</taxon>
        <taxon>Pseudomonadati</taxon>
        <taxon>Pseudomonadota</taxon>
        <taxon>Alphaproteobacteria</taxon>
        <taxon>Hyphomicrobiales</taxon>
        <taxon>Methylobacteriaceae</taxon>
        <taxon>Methylobacterium</taxon>
    </lineage>
</organism>